<reference evidence="2 3" key="1">
    <citation type="journal article" date="2012" name="Science">
        <title>The Paleozoic origin of enzymatic lignin decomposition reconstructed from 31 fungal genomes.</title>
        <authorList>
            <person name="Floudas D."/>
            <person name="Binder M."/>
            <person name="Riley R."/>
            <person name="Barry K."/>
            <person name="Blanchette R.A."/>
            <person name="Henrissat B."/>
            <person name="Martinez A.T."/>
            <person name="Otillar R."/>
            <person name="Spatafora J.W."/>
            <person name="Yadav J.S."/>
            <person name="Aerts A."/>
            <person name="Benoit I."/>
            <person name="Boyd A."/>
            <person name="Carlson A."/>
            <person name="Copeland A."/>
            <person name="Coutinho P.M."/>
            <person name="de Vries R.P."/>
            <person name="Ferreira P."/>
            <person name="Findley K."/>
            <person name="Foster B."/>
            <person name="Gaskell J."/>
            <person name="Glotzer D."/>
            <person name="Gorecki P."/>
            <person name="Heitman J."/>
            <person name="Hesse C."/>
            <person name="Hori C."/>
            <person name="Igarashi K."/>
            <person name="Jurgens J.A."/>
            <person name="Kallen N."/>
            <person name="Kersten P."/>
            <person name="Kohler A."/>
            <person name="Kuees U."/>
            <person name="Kumar T.K.A."/>
            <person name="Kuo A."/>
            <person name="LaButti K."/>
            <person name="Larrondo L.F."/>
            <person name="Lindquist E."/>
            <person name="Ling A."/>
            <person name="Lombard V."/>
            <person name="Lucas S."/>
            <person name="Lundell T."/>
            <person name="Martin R."/>
            <person name="McLaughlin D.J."/>
            <person name="Morgenstern I."/>
            <person name="Morin E."/>
            <person name="Murat C."/>
            <person name="Nagy L.G."/>
            <person name="Nolan M."/>
            <person name="Ohm R.A."/>
            <person name="Patyshakuliyeva A."/>
            <person name="Rokas A."/>
            <person name="Ruiz-Duenas F.J."/>
            <person name="Sabat G."/>
            <person name="Salamov A."/>
            <person name="Samejima M."/>
            <person name="Schmutz J."/>
            <person name="Slot J.C."/>
            <person name="St John F."/>
            <person name="Stenlid J."/>
            <person name="Sun H."/>
            <person name="Sun S."/>
            <person name="Syed K."/>
            <person name="Tsang A."/>
            <person name="Wiebenga A."/>
            <person name="Young D."/>
            <person name="Pisabarro A."/>
            <person name="Eastwood D.C."/>
            <person name="Martin F."/>
            <person name="Cullen D."/>
            <person name="Grigoriev I.V."/>
            <person name="Hibbett D.S."/>
        </authorList>
    </citation>
    <scope>NUCLEOTIDE SEQUENCE [LARGE SCALE GENOMIC DNA]</scope>
    <source>
        <strain evidence="2 3">ATCC 11539</strain>
    </source>
</reference>
<sequence length="144" mass="14746">MPKLSASILLLAFSGYALAQEYHQVSLTNNCGTGTPVFRYEGDTTPQGSTTVDGPVIEGVAWLNGLAGDSCLDPGGDCSAVEFTLQNEDTNTAEIRDVTEPASFTFVGGGACNGLGADCPSPSACTSTLTQCVGDNAGIHITFC</sequence>
<organism evidence="2 3">
    <name type="scientific">Gloeophyllum trabeum (strain ATCC 11539 / FP-39264 / Madison 617)</name>
    <name type="common">Brown rot fungus</name>
    <dbReference type="NCBI Taxonomy" id="670483"/>
    <lineage>
        <taxon>Eukaryota</taxon>
        <taxon>Fungi</taxon>
        <taxon>Dikarya</taxon>
        <taxon>Basidiomycota</taxon>
        <taxon>Agaricomycotina</taxon>
        <taxon>Agaricomycetes</taxon>
        <taxon>Gloeophyllales</taxon>
        <taxon>Gloeophyllaceae</taxon>
        <taxon>Gloeophyllum</taxon>
    </lineage>
</organism>
<dbReference type="Proteomes" id="UP000030669">
    <property type="component" value="Unassembled WGS sequence"/>
</dbReference>
<dbReference type="RefSeq" id="XP_007863801.1">
    <property type="nucleotide sequence ID" value="XM_007865610.1"/>
</dbReference>
<feature type="signal peptide" evidence="1">
    <location>
        <begin position="1"/>
        <end position="19"/>
    </location>
</feature>
<dbReference type="AlphaFoldDB" id="S7RZ23"/>
<dbReference type="OrthoDB" id="3342934at2759"/>
<evidence type="ECO:0000313" key="2">
    <source>
        <dbReference type="EMBL" id="EPQ58689.1"/>
    </source>
</evidence>
<keyword evidence="3" id="KW-1185">Reference proteome</keyword>
<dbReference type="OMA" id="ETHTISF"/>
<accession>S7RZ23</accession>
<dbReference type="HOGENOM" id="CLU_121033_0_0_1"/>
<dbReference type="GeneID" id="19298650"/>
<dbReference type="EMBL" id="KB469298">
    <property type="protein sequence ID" value="EPQ58689.1"/>
    <property type="molecule type" value="Genomic_DNA"/>
</dbReference>
<name>S7RZ23_GLOTA</name>
<gene>
    <name evidence="2" type="ORF">GLOTRDRAFT_104526</name>
</gene>
<protein>
    <recommendedName>
        <fullName evidence="4">Osmotin thaumatin-like protein</fullName>
    </recommendedName>
</protein>
<dbReference type="KEGG" id="gtr:GLOTRDRAFT_104526"/>
<feature type="chain" id="PRO_5004556819" description="Osmotin thaumatin-like protein" evidence="1">
    <location>
        <begin position="20"/>
        <end position="144"/>
    </location>
</feature>
<keyword evidence="1" id="KW-0732">Signal</keyword>
<proteinExistence type="predicted"/>
<evidence type="ECO:0008006" key="4">
    <source>
        <dbReference type="Google" id="ProtNLM"/>
    </source>
</evidence>
<evidence type="ECO:0000313" key="3">
    <source>
        <dbReference type="Proteomes" id="UP000030669"/>
    </source>
</evidence>
<evidence type="ECO:0000256" key="1">
    <source>
        <dbReference type="SAM" id="SignalP"/>
    </source>
</evidence>